<feature type="region of interest" description="Disordered" evidence="3">
    <location>
        <begin position="250"/>
        <end position="269"/>
    </location>
</feature>
<protein>
    <submittedName>
        <fullName evidence="5">ARM repeat-containing protein</fullName>
    </submittedName>
</protein>
<dbReference type="InterPro" id="IPR033133">
    <property type="entry name" value="PUM-HD"/>
</dbReference>
<dbReference type="OrthoDB" id="668540at2759"/>
<feature type="compositionally biased region" description="Polar residues" evidence="3">
    <location>
        <begin position="129"/>
        <end position="160"/>
    </location>
</feature>
<dbReference type="SUPFAM" id="SSF48371">
    <property type="entry name" value="ARM repeat"/>
    <property type="match status" value="1"/>
</dbReference>
<dbReference type="PROSITE" id="PS50302">
    <property type="entry name" value="PUM"/>
    <property type="match status" value="3"/>
</dbReference>
<dbReference type="InterPro" id="IPR016024">
    <property type="entry name" value="ARM-type_fold"/>
</dbReference>
<proteinExistence type="predicted"/>
<dbReference type="RefSeq" id="XP_047773727.1">
    <property type="nucleotide sequence ID" value="XM_047918095.1"/>
</dbReference>
<evidence type="ECO:0000313" key="6">
    <source>
        <dbReference type="EMBL" id="TFY65480.1"/>
    </source>
</evidence>
<dbReference type="Proteomes" id="UP000298390">
    <property type="component" value="Unassembled WGS sequence"/>
</dbReference>
<dbReference type="GeneID" id="71998827"/>
<organism evidence="6 7">
    <name type="scientific">Rhodofomes roseus</name>
    <dbReference type="NCBI Taxonomy" id="34475"/>
    <lineage>
        <taxon>Eukaryota</taxon>
        <taxon>Fungi</taxon>
        <taxon>Dikarya</taxon>
        <taxon>Basidiomycota</taxon>
        <taxon>Agaricomycotina</taxon>
        <taxon>Agaricomycetes</taxon>
        <taxon>Polyporales</taxon>
        <taxon>Rhodofomes</taxon>
    </lineage>
</organism>
<dbReference type="AlphaFoldDB" id="A0A4Y9YUR5"/>
<dbReference type="Proteomes" id="UP000814176">
    <property type="component" value="Unassembled WGS sequence"/>
</dbReference>
<evidence type="ECO:0000256" key="3">
    <source>
        <dbReference type="SAM" id="MobiDB-lite"/>
    </source>
</evidence>
<evidence type="ECO:0000313" key="7">
    <source>
        <dbReference type="Proteomes" id="UP000298390"/>
    </source>
</evidence>
<feature type="region of interest" description="Disordered" evidence="3">
    <location>
        <begin position="52"/>
        <end position="103"/>
    </location>
</feature>
<feature type="repeat" description="Pumilio" evidence="2">
    <location>
        <begin position="482"/>
        <end position="517"/>
    </location>
</feature>
<dbReference type="EMBL" id="SEKV01000068">
    <property type="protein sequence ID" value="TFY65480.1"/>
    <property type="molecule type" value="Genomic_DNA"/>
</dbReference>
<dbReference type="GO" id="GO:0003730">
    <property type="term" value="F:mRNA 3'-UTR binding"/>
    <property type="evidence" value="ECO:0007669"/>
    <property type="project" value="TreeGrafter"/>
</dbReference>
<dbReference type="STRING" id="34475.A0A4Y9YUR5"/>
<sequence>MDQPAAARNFDPFYDMPLPTRGDPGRGIYASIWAPQPQPSETAWSKAIDSFTRVDGDGHPVRPDPRRTSSFPSTCEDLFGPPGSDARTRKNVGAIGDGRKKGSPTLEQVHVEQLFRTLNLNSPAPGPTLVTSFGETQQSSQASPDLSPISNTALLTPSDSPATKTFDVKADGSQFGLGVFNGYQGDRLFETGPPPRQNEIYREPQVLPRTSFAPAHQRDASAFPFLEPLPEVPSPIRSSQSFLQGAYPQSTHHRLESAQAQQQPWSQQPRLRAASGWVQTEDRSMVDFAAASFAAPESTLRSSQSSHGSSKSHAHEPINFLSLLHPSSSPPYHLFVDRIIKSSDQQASIFLQQKLKVADAPERAKIVDAICSKGFEMMAHRFGNWAVQRCLEATAPPDERRQIVACMRGRVVELATNCYGCHVLQKALDCEEDVRLLIVSELLLGDPAQTLVNKHASHVWSKIMELTWTPPAPPIFAYVNRSLKGRWAALACHETGSLVVQHAFENLEEAAKDGIVDELLNQGSAIFAEVTKSQWGSYCVQHILEHGSKKHKDMALDHLLTGLLEYATNEQGVKSVTKALKEGGKETLDKIIKRMCEAAKGGRRAIIVDLALSVTGSQLIASVLPNADKDQRALLYESIRGHIVTLRGCKTGSKVIWLFDRMRAYYGY</sequence>
<reference evidence="6 7" key="1">
    <citation type="submission" date="2019-01" db="EMBL/GenBank/DDBJ databases">
        <title>Genome sequencing of the rare red list fungi Fomitopsis rosea.</title>
        <authorList>
            <person name="Buettner E."/>
            <person name="Kellner H."/>
        </authorList>
    </citation>
    <scope>NUCLEOTIDE SEQUENCE [LARGE SCALE GENOMIC DNA]</scope>
    <source>
        <strain evidence="6 7">DSM 105464</strain>
    </source>
</reference>
<feature type="repeat" description="Pumilio" evidence="2">
    <location>
        <begin position="402"/>
        <end position="445"/>
    </location>
</feature>
<feature type="compositionally biased region" description="Low complexity" evidence="3">
    <location>
        <begin position="257"/>
        <end position="269"/>
    </location>
</feature>
<dbReference type="PANTHER" id="PTHR12537">
    <property type="entry name" value="RNA BINDING PROTEIN PUMILIO-RELATED"/>
    <property type="match status" value="1"/>
</dbReference>
<accession>A0A4Y9YUR5</accession>
<feature type="domain" description="PUM-HD" evidence="4">
    <location>
        <begin position="301"/>
        <end position="663"/>
    </location>
</feature>
<dbReference type="Gene3D" id="1.25.10.10">
    <property type="entry name" value="Leucine-rich Repeat Variant"/>
    <property type="match status" value="1"/>
</dbReference>
<feature type="region of interest" description="Disordered" evidence="3">
    <location>
        <begin position="120"/>
        <end position="160"/>
    </location>
</feature>
<evidence type="ECO:0000313" key="5">
    <source>
        <dbReference type="EMBL" id="KAH9830423.1"/>
    </source>
</evidence>
<dbReference type="SMART" id="SM00025">
    <property type="entry name" value="Pumilio"/>
    <property type="match status" value="7"/>
</dbReference>
<dbReference type="GO" id="GO:0005737">
    <property type="term" value="C:cytoplasm"/>
    <property type="evidence" value="ECO:0007669"/>
    <property type="project" value="TreeGrafter"/>
</dbReference>
<keyword evidence="8" id="KW-1185">Reference proteome</keyword>
<gene>
    <name evidence="5" type="ORF">C8Q71DRAFT_363914</name>
    <name evidence="6" type="ORF">EVJ58_g1943</name>
</gene>
<evidence type="ECO:0000313" key="8">
    <source>
        <dbReference type="Proteomes" id="UP000814176"/>
    </source>
</evidence>
<evidence type="ECO:0000256" key="2">
    <source>
        <dbReference type="PROSITE-ProRule" id="PRU00317"/>
    </source>
</evidence>
<dbReference type="InterPro" id="IPR011989">
    <property type="entry name" value="ARM-like"/>
</dbReference>
<dbReference type="PANTHER" id="PTHR12537:SF48">
    <property type="entry name" value="MEIOTIC COILED-COIL PROTEIN 2"/>
    <property type="match status" value="1"/>
</dbReference>
<dbReference type="EMBL" id="JADCUA010000031">
    <property type="protein sequence ID" value="KAH9830423.1"/>
    <property type="molecule type" value="Genomic_DNA"/>
</dbReference>
<dbReference type="InterPro" id="IPR001313">
    <property type="entry name" value="Pumilio_RNA-bd_rpt"/>
</dbReference>
<name>A0A4Y9YUR5_9APHY</name>
<feature type="compositionally biased region" description="Basic and acidic residues" evidence="3">
    <location>
        <begin position="52"/>
        <end position="67"/>
    </location>
</feature>
<reference evidence="5 8" key="2">
    <citation type="journal article" date="2021" name="Environ. Microbiol.">
        <title>Gene family expansions and transcriptome signatures uncover fungal adaptations to wood decay.</title>
        <authorList>
            <person name="Hage H."/>
            <person name="Miyauchi S."/>
            <person name="Viragh M."/>
            <person name="Drula E."/>
            <person name="Min B."/>
            <person name="Chaduli D."/>
            <person name="Navarro D."/>
            <person name="Favel A."/>
            <person name="Norest M."/>
            <person name="Lesage-Meessen L."/>
            <person name="Balint B."/>
            <person name="Merenyi Z."/>
            <person name="de Eugenio L."/>
            <person name="Morin E."/>
            <person name="Martinez A.T."/>
            <person name="Baldrian P."/>
            <person name="Stursova M."/>
            <person name="Martinez M.J."/>
            <person name="Novotny C."/>
            <person name="Magnuson J.K."/>
            <person name="Spatafora J.W."/>
            <person name="Maurice S."/>
            <person name="Pangilinan J."/>
            <person name="Andreopoulos W."/>
            <person name="LaButti K."/>
            <person name="Hundley H."/>
            <person name="Na H."/>
            <person name="Kuo A."/>
            <person name="Barry K."/>
            <person name="Lipzen A."/>
            <person name="Henrissat B."/>
            <person name="Riley R."/>
            <person name="Ahrendt S."/>
            <person name="Nagy L.G."/>
            <person name="Grigoriev I.V."/>
            <person name="Martin F."/>
            <person name="Rosso M.N."/>
        </authorList>
    </citation>
    <scope>NUCLEOTIDE SEQUENCE [LARGE SCALE GENOMIC DNA]</scope>
    <source>
        <strain evidence="5 8">CIRM-BRFM 1785</strain>
    </source>
</reference>
<feature type="repeat" description="Pumilio" evidence="2">
    <location>
        <begin position="518"/>
        <end position="557"/>
    </location>
</feature>
<evidence type="ECO:0000256" key="1">
    <source>
        <dbReference type="ARBA" id="ARBA00022737"/>
    </source>
</evidence>
<dbReference type="PROSITE" id="PS50303">
    <property type="entry name" value="PUM_HD"/>
    <property type="match status" value="1"/>
</dbReference>
<comment type="caution">
    <text evidence="6">The sequence shown here is derived from an EMBL/GenBank/DDBJ whole genome shotgun (WGS) entry which is preliminary data.</text>
</comment>
<keyword evidence="1" id="KW-0677">Repeat</keyword>
<dbReference type="GO" id="GO:0010608">
    <property type="term" value="P:post-transcriptional regulation of gene expression"/>
    <property type="evidence" value="ECO:0007669"/>
    <property type="project" value="TreeGrafter"/>
</dbReference>
<dbReference type="Pfam" id="PF00806">
    <property type="entry name" value="PUF"/>
    <property type="match status" value="5"/>
</dbReference>
<evidence type="ECO:0000259" key="4">
    <source>
        <dbReference type="PROSITE" id="PS50303"/>
    </source>
</evidence>